<evidence type="ECO:0000256" key="3">
    <source>
        <dbReference type="ARBA" id="ARBA00022723"/>
    </source>
</evidence>
<dbReference type="GO" id="GO:0000977">
    <property type="term" value="F:RNA polymerase II transcription regulatory region sequence-specific DNA binding"/>
    <property type="evidence" value="ECO:0007669"/>
    <property type="project" value="TreeGrafter"/>
</dbReference>
<keyword evidence="3 12" id="KW-0479">Metal-binding</keyword>
<dbReference type="FunFam" id="3.30.160.60:FF:000624">
    <property type="entry name" value="zinc finger protein 697"/>
    <property type="match status" value="1"/>
</dbReference>
<evidence type="ECO:0000256" key="4">
    <source>
        <dbReference type="ARBA" id="ARBA00022737"/>
    </source>
</evidence>
<dbReference type="PANTHER" id="PTHR14196">
    <property type="entry name" value="ODD-SKIPPED - RELATED"/>
    <property type="match status" value="1"/>
</dbReference>
<reference evidence="15 16" key="1">
    <citation type="submission" date="2020-04" db="EMBL/GenBank/DDBJ databases">
        <authorList>
            <person name="Wallbank WR R."/>
            <person name="Pardo Diaz C."/>
            <person name="Kozak K."/>
            <person name="Martin S."/>
            <person name="Jiggins C."/>
            <person name="Moest M."/>
            <person name="Warren A I."/>
            <person name="Byers J.R.P. K."/>
            <person name="Montejo-Kovacevich G."/>
            <person name="Yen C E."/>
        </authorList>
    </citation>
    <scope>NUCLEOTIDE SEQUENCE [LARGE SCALE GENOMIC DNA]</scope>
</reference>
<dbReference type="Pfam" id="PF07776">
    <property type="entry name" value="zf-AD"/>
    <property type="match status" value="1"/>
</dbReference>
<evidence type="ECO:0000256" key="11">
    <source>
        <dbReference type="PROSITE-ProRule" id="PRU00042"/>
    </source>
</evidence>
<feature type="domain" description="C2H2-type" evidence="13">
    <location>
        <begin position="350"/>
        <end position="377"/>
    </location>
</feature>
<keyword evidence="6 12" id="KW-0862">Zinc</keyword>
<evidence type="ECO:0000259" key="14">
    <source>
        <dbReference type="PROSITE" id="PS51915"/>
    </source>
</evidence>
<feature type="binding site" evidence="12">
    <location>
        <position position="7"/>
    </location>
    <ligand>
        <name>Zn(2+)</name>
        <dbReference type="ChEBI" id="CHEBI:29105"/>
    </ligand>
</feature>
<dbReference type="InterPro" id="IPR013087">
    <property type="entry name" value="Znf_C2H2_type"/>
</dbReference>
<dbReference type="PROSITE" id="PS50157">
    <property type="entry name" value="ZINC_FINGER_C2H2_2"/>
    <property type="match status" value="8"/>
</dbReference>
<dbReference type="InterPro" id="IPR012934">
    <property type="entry name" value="Znf_AD"/>
</dbReference>
<feature type="binding site" evidence="12">
    <location>
        <position position="48"/>
    </location>
    <ligand>
        <name>Zn(2+)</name>
        <dbReference type="ChEBI" id="CHEBI:29105"/>
    </ligand>
</feature>
<evidence type="ECO:0000256" key="12">
    <source>
        <dbReference type="PROSITE-ProRule" id="PRU01263"/>
    </source>
</evidence>
<dbReference type="PROSITE" id="PS51915">
    <property type="entry name" value="ZAD"/>
    <property type="match status" value="1"/>
</dbReference>
<dbReference type="Pfam" id="PF00096">
    <property type="entry name" value="zf-C2H2"/>
    <property type="match status" value="5"/>
</dbReference>
<evidence type="ECO:0000256" key="1">
    <source>
        <dbReference type="ARBA" id="ARBA00004123"/>
    </source>
</evidence>
<feature type="domain" description="C2H2-type" evidence="13">
    <location>
        <begin position="210"/>
        <end position="237"/>
    </location>
</feature>
<dbReference type="FunFam" id="3.30.160.60:FF:001156">
    <property type="entry name" value="Zinc finger protein 407"/>
    <property type="match status" value="1"/>
</dbReference>
<protein>
    <submittedName>
        <fullName evidence="15">Uncharacterized protein</fullName>
    </submittedName>
</protein>
<dbReference type="GO" id="GO:0000981">
    <property type="term" value="F:DNA-binding transcription factor activity, RNA polymerase II-specific"/>
    <property type="evidence" value="ECO:0007669"/>
    <property type="project" value="TreeGrafter"/>
</dbReference>
<dbReference type="FunFam" id="3.30.160.60:FF:001485">
    <property type="entry name" value="Krueppel-related zinc finger protein"/>
    <property type="match status" value="1"/>
</dbReference>
<evidence type="ECO:0000256" key="7">
    <source>
        <dbReference type="ARBA" id="ARBA00023015"/>
    </source>
</evidence>
<evidence type="ECO:0000256" key="2">
    <source>
        <dbReference type="ARBA" id="ARBA00006991"/>
    </source>
</evidence>
<keyword evidence="8" id="KW-0238">DNA-binding</keyword>
<feature type="domain" description="C2H2-type" evidence="13">
    <location>
        <begin position="238"/>
        <end position="265"/>
    </location>
</feature>
<feature type="domain" description="C2H2-type" evidence="13">
    <location>
        <begin position="322"/>
        <end position="349"/>
    </location>
</feature>
<feature type="domain" description="C2H2-type" evidence="13">
    <location>
        <begin position="266"/>
        <end position="293"/>
    </location>
</feature>
<accession>A0A8S1AYZ9</accession>
<comment type="caution">
    <text evidence="15">The sequence shown here is derived from an EMBL/GenBank/DDBJ whole genome shotgun (WGS) entry which is preliminary data.</text>
</comment>
<feature type="binding site" evidence="12">
    <location>
        <position position="10"/>
    </location>
    <ligand>
        <name>Zn(2+)</name>
        <dbReference type="ChEBI" id="CHEBI:29105"/>
    </ligand>
</feature>
<feature type="domain" description="C2H2-type" evidence="13">
    <location>
        <begin position="378"/>
        <end position="407"/>
    </location>
</feature>
<dbReference type="PANTHER" id="PTHR14196:SF12">
    <property type="entry name" value="ZINC FINGER PROTEIN 208-LIKE"/>
    <property type="match status" value="1"/>
</dbReference>
<gene>
    <name evidence="15" type="ORF">APLA_LOCUS13428</name>
</gene>
<keyword evidence="4" id="KW-0677">Repeat</keyword>
<keyword evidence="16" id="KW-1185">Reference proteome</keyword>
<dbReference type="SMART" id="SM00868">
    <property type="entry name" value="zf-AD"/>
    <property type="match status" value="1"/>
</dbReference>
<keyword evidence="10" id="KW-0539">Nucleus</keyword>
<proteinExistence type="inferred from homology"/>
<evidence type="ECO:0000313" key="15">
    <source>
        <dbReference type="EMBL" id="CAB3252282.1"/>
    </source>
</evidence>
<sequence>MEKLSMCRVCLAEGVRMHPIANTHLQEVYESLNMTPLKTKDSRPLQVCYICSASLHNCYMLRTSCRRSEELLTQMLHSNTLESVKRQDAPTTTGRLRVTAVVHFSMGGVPEGNSAADVKAESPEVFVDVVVKREDAEGVQDCPPKENGAHAVGSDDDLPLDIVKNELQDDTSVSPRNEEPLAVTSRSLSNGVQAAVKVEHMIGDDKPFYFQCRACKKSFYERRRLNAHACPHADKKPYKCDVCDKRFQLKCRLMFHARKHCEEEPYRCSLCDKTFDKRYRLNYHVRAHTGEKPYQCEVCEKRFITKNYLSKHGRMDSSERPFECDVCSKTFKLKSNLVTHVRRHSDERPFRCHVCNKRFNYNGNLKKHIQIHTGERPHACEACGKRFINNSDLVKHRRTHSRSGEKPFRCERCHETFNYNSNFLKHKRERCRLSRTD</sequence>
<name>A0A8S1AYZ9_ARCPL</name>
<evidence type="ECO:0000259" key="13">
    <source>
        <dbReference type="PROSITE" id="PS50157"/>
    </source>
</evidence>
<dbReference type="GO" id="GO:0005634">
    <property type="term" value="C:nucleus"/>
    <property type="evidence" value="ECO:0007669"/>
    <property type="project" value="UniProtKB-SubCell"/>
</dbReference>
<dbReference type="EMBL" id="CADEBC010000553">
    <property type="protein sequence ID" value="CAB3252282.1"/>
    <property type="molecule type" value="Genomic_DNA"/>
</dbReference>
<dbReference type="Gene3D" id="3.30.160.60">
    <property type="entry name" value="Classic Zinc Finger"/>
    <property type="match status" value="7"/>
</dbReference>
<dbReference type="FunFam" id="3.30.160.60:FF:000446">
    <property type="entry name" value="Zinc finger protein"/>
    <property type="match status" value="1"/>
</dbReference>
<feature type="domain" description="C2H2-type" evidence="13">
    <location>
        <begin position="408"/>
        <end position="437"/>
    </location>
</feature>
<dbReference type="InterPro" id="IPR036236">
    <property type="entry name" value="Znf_C2H2_sf"/>
</dbReference>
<evidence type="ECO:0000256" key="10">
    <source>
        <dbReference type="ARBA" id="ARBA00023242"/>
    </source>
</evidence>
<feature type="domain" description="ZAD" evidence="14">
    <location>
        <begin position="5"/>
        <end position="75"/>
    </location>
</feature>
<dbReference type="GO" id="GO:0045892">
    <property type="term" value="P:negative regulation of DNA-templated transcription"/>
    <property type="evidence" value="ECO:0007669"/>
    <property type="project" value="UniProtKB-ARBA"/>
</dbReference>
<evidence type="ECO:0000313" key="16">
    <source>
        <dbReference type="Proteomes" id="UP000494106"/>
    </source>
</evidence>
<comment type="subcellular location">
    <subcellularLocation>
        <location evidence="1">Nucleus</location>
    </subcellularLocation>
</comment>
<dbReference type="FunFam" id="3.30.160.60:FF:000193">
    <property type="entry name" value="Zinc finger protein 300"/>
    <property type="match status" value="1"/>
</dbReference>
<keyword evidence="7" id="KW-0805">Transcription regulation</keyword>
<dbReference type="FunFam" id="3.30.160.60:FF:000495">
    <property type="entry name" value="zinc finger protein 668"/>
    <property type="match status" value="1"/>
</dbReference>
<dbReference type="Proteomes" id="UP000494106">
    <property type="component" value="Unassembled WGS sequence"/>
</dbReference>
<dbReference type="SUPFAM" id="SSF57716">
    <property type="entry name" value="Glucocorticoid receptor-like (DNA-binding domain)"/>
    <property type="match status" value="1"/>
</dbReference>
<feature type="domain" description="C2H2-type" evidence="13">
    <location>
        <begin position="294"/>
        <end position="321"/>
    </location>
</feature>
<dbReference type="SUPFAM" id="SSF57667">
    <property type="entry name" value="beta-beta-alpha zinc fingers"/>
    <property type="match status" value="4"/>
</dbReference>
<feature type="binding site" evidence="12">
    <location>
        <position position="51"/>
    </location>
    <ligand>
        <name>Zn(2+)</name>
        <dbReference type="ChEBI" id="CHEBI:29105"/>
    </ligand>
</feature>
<keyword evidence="5 11" id="KW-0863">Zinc-finger</keyword>
<dbReference type="PROSITE" id="PS00028">
    <property type="entry name" value="ZINC_FINGER_C2H2_1"/>
    <property type="match status" value="6"/>
</dbReference>
<evidence type="ECO:0000256" key="8">
    <source>
        <dbReference type="ARBA" id="ARBA00023125"/>
    </source>
</evidence>
<keyword evidence="9" id="KW-0804">Transcription</keyword>
<evidence type="ECO:0000256" key="5">
    <source>
        <dbReference type="ARBA" id="ARBA00022771"/>
    </source>
</evidence>
<evidence type="ECO:0000256" key="9">
    <source>
        <dbReference type="ARBA" id="ARBA00023163"/>
    </source>
</evidence>
<dbReference type="InterPro" id="IPR050717">
    <property type="entry name" value="C2H2-ZF_Transcription_Reg"/>
</dbReference>
<dbReference type="OrthoDB" id="6077919at2759"/>
<comment type="similarity">
    <text evidence="2">Belongs to the krueppel C2H2-type zinc-finger protein family.</text>
</comment>
<dbReference type="SMART" id="SM00355">
    <property type="entry name" value="ZnF_C2H2"/>
    <property type="match status" value="8"/>
</dbReference>
<evidence type="ECO:0000256" key="6">
    <source>
        <dbReference type="ARBA" id="ARBA00022833"/>
    </source>
</evidence>
<dbReference type="AlphaFoldDB" id="A0A8S1AYZ9"/>
<dbReference type="GO" id="GO:0008270">
    <property type="term" value="F:zinc ion binding"/>
    <property type="evidence" value="ECO:0007669"/>
    <property type="project" value="UniProtKB-UniRule"/>
</dbReference>
<organism evidence="15 16">
    <name type="scientific">Arctia plantaginis</name>
    <name type="common">Wood tiger moth</name>
    <name type="synonym">Phalaena plantaginis</name>
    <dbReference type="NCBI Taxonomy" id="874455"/>
    <lineage>
        <taxon>Eukaryota</taxon>
        <taxon>Metazoa</taxon>
        <taxon>Ecdysozoa</taxon>
        <taxon>Arthropoda</taxon>
        <taxon>Hexapoda</taxon>
        <taxon>Insecta</taxon>
        <taxon>Pterygota</taxon>
        <taxon>Neoptera</taxon>
        <taxon>Endopterygota</taxon>
        <taxon>Lepidoptera</taxon>
        <taxon>Glossata</taxon>
        <taxon>Ditrysia</taxon>
        <taxon>Noctuoidea</taxon>
        <taxon>Erebidae</taxon>
        <taxon>Arctiinae</taxon>
        <taxon>Arctia</taxon>
    </lineage>
</organism>